<dbReference type="Proteomes" id="UP000016511">
    <property type="component" value="Unassembled WGS sequence"/>
</dbReference>
<organism evidence="2 3">
    <name type="scientific">Aneurinibacillus aneurinilyticus ATCC 12856</name>
    <dbReference type="NCBI Taxonomy" id="649747"/>
    <lineage>
        <taxon>Bacteria</taxon>
        <taxon>Bacillati</taxon>
        <taxon>Bacillota</taxon>
        <taxon>Bacilli</taxon>
        <taxon>Bacillales</taxon>
        <taxon>Paenibacillaceae</taxon>
        <taxon>Aneurinibacillus group</taxon>
        <taxon>Aneurinibacillus</taxon>
    </lineage>
</organism>
<dbReference type="HOGENOM" id="CLU_2010511_0_0_9"/>
<evidence type="ECO:0000313" key="2">
    <source>
        <dbReference type="EMBL" id="ERI10616.1"/>
    </source>
</evidence>
<dbReference type="EMBL" id="AWSJ01000089">
    <property type="protein sequence ID" value="ERI10616.1"/>
    <property type="molecule type" value="Genomic_DNA"/>
</dbReference>
<comment type="caution">
    <text evidence="2">The sequence shown here is derived from an EMBL/GenBank/DDBJ whole genome shotgun (WGS) entry which is preliminary data.</text>
</comment>
<name>U1YIK0_ANEAE</name>
<sequence>MVKTNKRIDKEVHLMDEERVERGQKEKGRLAEVKEWDPLDTPQIAESREAQRRLGRGAEMPGLYEADKARTEDGEEEMTKNERLASIQKNLNLIKQGITEEAEKAKAVASSFKNIIPKRNKGK</sequence>
<dbReference type="AlphaFoldDB" id="U1YIK0"/>
<evidence type="ECO:0000313" key="3">
    <source>
        <dbReference type="Proteomes" id="UP000016511"/>
    </source>
</evidence>
<feature type="compositionally biased region" description="Basic and acidic residues" evidence="1">
    <location>
        <begin position="65"/>
        <end position="81"/>
    </location>
</feature>
<evidence type="ECO:0000256" key="1">
    <source>
        <dbReference type="SAM" id="MobiDB-lite"/>
    </source>
</evidence>
<reference evidence="2 3" key="1">
    <citation type="submission" date="2013-08" db="EMBL/GenBank/DDBJ databases">
        <authorList>
            <person name="Weinstock G."/>
            <person name="Sodergren E."/>
            <person name="Wylie T."/>
            <person name="Fulton L."/>
            <person name="Fulton R."/>
            <person name="Fronick C."/>
            <person name="O'Laughlin M."/>
            <person name="Godfrey J."/>
            <person name="Miner T."/>
            <person name="Herter B."/>
            <person name="Appelbaum E."/>
            <person name="Cordes M."/>
            <person name="Lek S."/>
            <person name="Wollam A."/>
            <person name="Pepin K.H."/>
            <person name="Palsikar V.B."/>
            <person name="Mitreva M."/>
            <person name="Wilson R.K."/>
        </authorList>
    </citation>
    <scope>NUCLEOTIDE SEQUENCE [LARGE SCALE GENOMIC DNA]</scope>
    <source>
        <strain evidence="2 3">ATCC 12856</strain>
    </source>
</reference>
<proteinExistence type="predicted"/>
<feature type="region of interest" description="Disordered" evidence="1">
    <location>
        <begin position="36"/>
        <end position="81"/>
    </location>
</feature>
<protein>
    <submittedName>
        <fullName evidence="2">Uncharacterized protein</fullName>
    </submittedName>
</protein>
<keyword evidence="3" id="KW-1185">Reference proteome</keyword>
<gene>
    <name evidence="2" type="ORF">HMPREF0083_01319</name>
</gene>
<dbReference type="PATRIC" id="fig|649747.3.peg.1192"/>
<accession>U1YIK0</accession>